<dbReference type="Proteomes" id="UP000799118">
    <property type="component" value="Unassembled WGS sequence"/>
</dbReference>
<accession>A0A6A4HVS9</accession>
<sequence>MILIPIRFILVLGEATSAFEAATSDAASLAGEVTSFSGDATSLAAGVIETVESDGGSIFTVITSLGAAGKANSFAGHELTIASLAIHGTSTSSGGSSTPSSTSPASSNGASSRSLSSLFFSCCC</sequence>
<feature type="region of interest" description="Disordered" evidence="1">
    <location>
        <begin position="89"/>
        <end position="116"/>
    </location>
</feature>
<evidence type="ECO:0000256" key="1">
    <source>
        <dbReference type="SAM" id="MobiDB-lite"/>
    </source>
</evidence>
<keyword evidence="2" id="KW-0732">Signal</keyword>
<protein>
    <recommendedName>
        <fullName evidence="5">Secreted protein</fullName>
    </recommendedName>
</protein>
<dbReference type="EMBL" id="ML769439">
    <property type="protein sequence ID" value="KAE9401991.1"/>
    <property type="molecule type" value="Genomic_DNA"/>
</dbReference>
<evidence type="ECO:0000313" key="4">
    <source>
        <dbReference type="Proteomes" id="UP000799118"/>
    </source>
</evidence>
<name>A0A6A4HVS9_9AGAR</name>
<organism evidence="3 4">
    <name type="scientific">Gymnopus androsaceus JB14</name>
    <dbReference type="NCBI Taxonomy" id="1447944"/>
    <lineage>
        <taxon>Eukaryota</taxon>
        <taxon>Fungi</taxon>
        <taxon>Dikarya</taxon>
        <taxon>Basidiomycota</taxon>
        <taxon>Agaricomycotina</taxon>
        <taxon>Agaricomycetes</taxon>
        <taxon>Agaricomycetidae</taxon>
        <taxon>Agaricales</taxon>
        <taxon>Marasmiineae</taxon>
        <taxon>Omphalotaceae</taxon>
        <taxon>Gymnopus</taxon>
    </lineage>
</organism>
<proteinExistence type="predicted"/>
<feature type="signal peptide" evidence="2">
    <location>
        <begin position="1"/>
        <end position="18"/>
    </location>
</feature>
<evidence type="ECO:0000256" key="2">
    <source>
        <dbReference type="SAM" id="SignalP"/>
    </source>
</evidence>
<gene>
    <name evidence="3" type="ORF">BT96DRAFT_1017828</name>
</gene>
<reference evidence="3" key="1">
    <citation type="journal article" date="2019" name="Environ. Microbiol.">
        <title>Fungal ecological strategies reflected in gene transcription - a case study of two litter decomposers.</title>
        <authorList>
            <person name="Barbi F."/>
            <person name="Kohler A."/>
            <person name="Barry K."/>
            <person name="Baskaran P."/>
            <person name="Daum C."/>
            <person name="Fauchery L."/>
            <person name="Ihrmark K."/>
            <person name="Kuo A."/>
            <person name="LaButti K."/>
            <person name="Lipzen A."/>
            <person name="Morin E."/>
            <person name="Grigoriev I.V."/>
            <person name="Henrissat B."/>
            <person name="Lindahl B."/>
            <person name="Martin F."/>
        </authorList>
    </citation>
    <scope>NUCLEOTIDE SEQUENCE</scope>
    <source>
        <strain evidence="3">JB14</strain>
    </source>
</reference>
<evidence type="ECO:0008006" key="5">
    <source>
        <dbReference type="Google" id="ProtNLM"/>
    </source>
</evidence>
<evidence type="ECO:0000313" key="3">
    <source>
        <dbReference type="EMBL" id="KAE9401991.1"/>
    </source>
</evidence>
<dbReference type="AlphaFoldDB" id="A0A6A4HVS9"/>
<keyword evidence="4" id="KW-1185">Reference proteome</keyword>
<feature type="chain" id="PRO_5025346817" description="Secreted protein" evidence="2">
    <location>
        <begin position="19"/>
        <end position="124"/>
    </location>
</feature>
<dbReference type="OrthoDB" id="4095724at2759"/>